<organism evidence="9 10">
    <name type="scientific">Trifolium medium</name>
    <dbReference type="NCBI Taxonomy" id="97028"/>
    <lineage>
        <taxon>Eukaryota</taxon>
        <taxon>Viridiplantae</taxon>
        <taxon>Streptophyta</taxon>
        <taxon>Embryophyta</taxon>
        <taxon>Tracheophyta</taxon>
        <taxon>Spermatophyta</taxon>
        <taxon>Magnoliopsida</taxon>
        <taxon>eudicotyledons</taxon>
        <taxon>Gunneridae</taxon>
        <taxon>Pentapetalae</taxon>
        <taxon>rosids</taxon>
        <taxon>fabids</taxon>
        <taxon>Fabales</taxon>
        <taxon>Fabaceae</taxon>
        <taxon>Papilionoideae</taxon>
        <taxon>50 kb inversion clade</taxon>
        <taxon>NPAAA clade</taxon>
        <taxon>Hologalegina</taxon>
        <taxon>IRL clade</taxon>
        <taxon>Trifolieae</taxon>
        <taxon>Trifolium</taxon>
    </lineage>
</organism>
<dbReference type="InterPro" id="IPR043128">
    <property type="entry name" value="Rev_trsase/Diguanyl_cyclase"/>
</dbReference>
<dbReference type="FunFam" id="3.10.10.10:FF:000007">
    <property type="entry name" value="Retrovirus-related Pol polyprotein from transposon 17.6-like Protein"/>
    <property type="match status" value="1"/>
</dbReference>
<keyword evidence="2" id="KW-0808">Transferase</keyword>
<proteinExistence type="predicted"/>
<dbReference type="AlphaFoldDB" id="A0A392MIT0"/>
<dbReference type="GO" id="GO:0004519">
    <property type="term" value="F:endonuclease activity"/>
    <property type="evidence" value="ECO:0007669"/>
    <property type="project" value="UniProtKB-KW"/>
</dbReference>
<dbReference type="CDD" id="cd01647">
    <property type="entry name" value="RT_LTR"/>
    <property type="match status" value="1"/>
</dbReference>
<accession>A0A392MIT0</accession>
<evidence type="ECO:0000256" key="1">
    <source>
        <dbReference type="ARBA" id="ARBA00022670"/>
    </source>
</evidence>
<evidence type="ECO:0000256" key="3">
    <source>
        <dbReference type="ARBA" id="ARBA00022695"/>
    </source>
</evidence>
<reference evidence="9 10" key="1">
    <citation type="journal article" date="2018" name="Front. Plant Sci.">
        <title>Red Clover (Trifolium pratense) and Zigzag Clover (T. medium) - A Picture of Genomic Similarities and Differences.</title>
        <authorList>
            <person name="Dluhosova J."/>
            <person name="Istvanek J."/>
            <person name="Nedelnik J."/>
            <person name="Repkova J."/>
        </authorList>
    </citation>
    <scope>NUCLEOTIDE SEQUENCE [LARGE SCALE GENOMIC DNA]</scope>
    <source>
        <strain evidence="10">cv. 10/8</strain>
        <tissue evidence="9">Leaf</tissue>
    </source>
</reference>
<name>A0A392MIT0_9FABA</name>
<feature type="domain" description="Reverse transcriptase" evidence="8">
    <location>
        <begin position="279"/>
        <end position="458"/>
    </location>
</feature>
<dbReference type="Gene3D" id="3.10.10.10">
    <property type="entry name" value="HIV Type 1 Reverse Transcriptase, subunit A, domain 1"/>
    <property type="match status" value="1"/>
</dbReference>
<feature type="non-terminal residue" evidence="9">
    <location>
        <position position="553"/>
    </location>
</feature>
<dbReference type="PANTHER" id="PTHR24559">
    <property type="entry name" value="TRANSPOSON TY3-I GAG-POL POLYPROTEIN"/>
    <property type="match status" value="1"/>
</dbReference>
<dbReference type="InterPro" id="IPR000477">
    <property type="entry name" value="RT_dom"/>
</dbReference>
<dbReference type="InterPro" id="IPR001969">
    <property type="entry name" value="Aspartic_peptidase_AS"/>
</dbReference>
<dbReference type="PROSITE" id="PS50878">
    <property type="entry name" value="RT_POL"/>
    <property type="match status" value="1"/>
</dbReference>
<dbReference type="SUPFAM" id="SSF56672">
    <property type="entry name" value="DNA/RNA polymerases"/>
    <property type="match status" value="1"/>
</dbReference>
<evidence type="ECO:0000313" key="9">
    <source>
        <dbReference type="EMBL" id="MCH86969.1"/>
    </source>
</evidence>
<evidence type="ECO:0000313" key="10">
    <source>
        <dbReference type="Proteomes" id="UP000265520"/>
    </source>
</evidence>
<dbReference type="Gene3D" id="3.30.70.270">
    <property type="match status" value="2"/>
</dbReference>
<dbReference type="GO" id="GO:0006508">
    <property type="term" value="P:proteolysis"/>
    <property type="evidence" value="ECO:0007669"/>
    <property type="project" value="UniProtKB-KW"/>
</dbReference>
<dbReference type="EMBL" id="LXQA010011283">
    <property type="protein sequence ID" value="MCH86969.1"/>
    <property type="molecule type" value="Genomic_DNA"/>
</dbReference>
<dbReference type="GO" id="GO:0003964">
    <property type="term" value="F:RNA-directed DNA polymerase activity"/>
    <property type="evidence" value="ECO:0007669"/>
    <property type="project" value="UniProtKB-KW"/>
</dbReference>
<dbReference type="FunFam" id="3.30.70.270:FF:000020">
    <property type="entry name" value="Transposon Tf2-6 polyprotein-like Protein"/>
    <property type="match status" value="1"/>
</dbReference>
<keyword evidence="3" id="KW-0548">Nucleotidyltransferase</keyword>
<keyword evidence="4" id="KW-0540">Nuclease</keyword>
<dbReference type="InterPro" id="IPR053134">
    <property type="entry name" value="RNA-dir_DNA_polymerase"/>
</dbReference>
<dbReference type="PANTHER" id="PTHR24559:SF441">
    <property type="entry name" value="NUCLEOTIDYLTRANSFERASE, RIBONUCLEASE H"/>
    <property type="match status" value="1"/>
</dbReference>
<evidence type="ECO:0000256" key="7">
    <source>
        <dbReference type="ARBA" id="ARBA00022918"/>
    </source>
</evidence>
<keyword evidence="6" id="KW-0378">Hydrolase</keyword>
<dbReference type="Pfam" id="PF08284">
    <property type="entry name" value="RVP_2"/>
    <property type="match status" value="1"/>
</dbReference>
<dbReference type="CDD" id="cd00303">
    <property type="entry name" value="retropepsin_like"/>
    <property type="match status" value="1"/>
</dbReference>
<evidence type="ECO:0000256" key="6">
    <source>
        <dbReference type="ARBA" id="ARBA00022801"/>
    </source>
</evidence>
<dbReference type="SUPFAM" id="SSF50630">
    <property type="entry name" value="Acid proteases"/>
    <property type="match status" value="1"/>
</dbReference>
<sequence length="553" mass="62839">ERQLKVLVFDGDDEDEAEAKVLAVEVDESDDEQKGELCVLNLSHLAFENHKTVKFQGQICGVPVLILVDSGASHNFVSQKLVHMMGWVVEETPMMNIKLGDGFRAQSQGAVKGLELCIGEFKLTPNLQLFELGGIDVVLGMEWLKTLGDMIVNWRQQTMSFWSNKKWVTLQGIDGGEKELVALQCILSKPKLRKPVELWGIEQKKKEEGSELSNTQQRELEEVLNRYLQVFEEPSGLPPRRNKEHAINLIENHGAVNVRPYRYPHHHKNEIEKQVQELLAAGVIRHSTSSFSSPVILVKKKDNSWRMCIDYRALNKVTIPNKFPIPVIEELLDELHGANFFSKLDLKSGYHQVRVKEEDIGKTAFRTHEGHYEFLVMPFGLMNAPSTFQSLMNDVFRPLLRKCVLVFFDDILIYSRGWSAHMAHLEEVLHLLAQNSLVANKKKCSFGQKTVEYLGHLITGGGVAVDPNKVKSVMMWPIPKNVKGVRGFLGLTGYYRKFIRDYGKIAKPLTELTKKEGFKWGKEAQAAFDELKQKLTTAPVLSLPDFSKTFMIE</sequence>
<protein>
    <submittedName>
        <fullName evidence="9">RNA-directed DNA polymerase (Reverse transcriptase)</fullName>
    </submittedName>
</protein>
<evidence type="ECO:0000256" key="2">
    <source>
        <dbReference type="ARBA" id="ARBA00022679"/>
    </source>
</evidence>
<dbReference type="InterPro" id="IPR021109">
    <property type="entry name" value="Peptidase_aspartic_dom_sf"/>
</dbReference>
<evidence type="ECO:0000256" key="4">
    <source>
        <dbReference type="ARBA" id="ARBA00022722"/>
    </source>
</evidence>
<keyword evidence="5" id="KW-0255">Endonuclease</keyword>
<keyword evidence="10" id="KW-1185">Reference proteome</keyword>
<dbReference type="GO" id="GO:0004190">
    <property type="term" value="F:aspartic-type endopeptidase activity"/>
    <property type="evidence" value="ECO:0007669"/>
    <property type="project" value="InterPro"/>
</dbReference>
<evidence type="ECO:0000259" key="8">
    <source>
        <dbReference type="PROSITE" id="PS50878"/>
    </source>
</evidence>
<dbReference type="InterPro" id="IPR043502">
    <property type="entry name" value="DNA/RNA_pol_sf"/>
</dbReference>
<dbReference type="Gene3D" id="2.40.70.10">
    <property type="entry name" value="Acid Proteases"/>
    <property type="match status" value="1"/>
</dbReference>
<keyword evidence="7 9" id="KW-0695">RNA-directed DNA polymerase</keyword>
<keyword evidence="1" id="KW-0645">Protease</keyword>
<feature type="non-terminal residue" evidence="9">
    <location>
        <position position="1"/>
    </location>
</feature>
<dbReference type="Proteomes" id="UP000265520">
    <property type="component" value="Unassembled WGS sequence"/>
</dbReference>
<dbReference type="Pfam" id="PF00078">
    <property type="entry name" value="RVT_1"/>
    <property type="match status" value="1"/>
</dbReference>
<dbReference type="PROSITE" id="PS00141">
    <property type="entry name" value="ASP_PROTEASE"/>
    <property type="match status" value="1"/>
</dbReference>
<comment type="caution">
    <text evidence="9">The sequence shown here is derived from an EMBL/GenBank/DDBJ whole genome shotgun (WGS) entry which is preliminary data.</text>
</comment>
<evidence type="ECO:0000256" key="5">
    <source>
        <dbReference type="ARBA" id="ARBA00022759"/>
    </source>
</evidence>
<gene>
    <name evidence="9" type="ORF">A2U01_0007833</name>
</gene>